<reference evidence="1" key="1">
    <citation type="submission" date="2023-10" db="EMBL/GenBank/DDBJ databases">
        <title>Genome assembly of Pristionchus species.</title>
        <authorList>
            <person name="Yoshida K."/>
            <person name="Sommer R.J."/>
        </authorList>
    </citation>
    <scope>NUCLEOTIDE SEQUENCE</scope>
    <source>
        <strain evidence="1">RS0144</strain>
    </source>
</reference>
<protein>
    <submittedName>
        <fullName evidence="1">Uncharacterized protein</fullName>
    </submittedName>
</protein>
<keyword evidence="2" id="KW-1185">Reference proteome</keyword>
<dbReference type="AlphaFoldDB" id="A0AAV5U0D9"/>
<feature type="non-terminal residue" evidence="1">
    <location>
        <position position="1"/>
    </location>
</feature>
<dbReference type="EMBL" id="BTSX01000005">
    <property type="protein sequence ID" value="GMS99648.1"/>
    <property type="molecule type" value="Genomic_DNA"/>
</dbReference>
<dbReference type="Proteomes" id="UP001432027">
    <property type="component" value="Unassembled WGS sequence"/>
</dbReference>
<comment type="caution">
    <text evidence="1">The sequence shown here is derived from an EMBL/GenBank/DDBJ whole genome shotgun (WGS) entry which is preliminary data.</text>
</comment>
<evidence type="ECO:0000313" key="1">
    <source>
        <dbReference type="EMBL" id="GMS99648.1"/>
    </source>
</evidence>
<name>A0AAV5U0D9_9BILA</name>
<gene>
    <name evidence="1" type="ORF">PENTCL1PPCAC_21823</name>
</gene>
<evidence type="ECO:0000313" key="2">
    <source>
        <dbReference type="Proteomes" id="UP001432027"/>
    </source>
</evidence>
<sequence>LALFLQLPFRCPSMECLVCDRRAGHMRFKHSWIRPEKGDCLLFSDGSHGQVEEVLIARFVFGCTEDSSRQIDVK</sequence>
<proteinExistence type="predicted"/>
<accession>A0AAV5U0D9</accession>
<organism evidence="1 2">
    <name type="scientific">Pristionchus entomophagus</name>
    <dbReference type="NCBI Taxonomy" id="358040"/>
    <lineage>
        <taxon>Eukaryota</taxon>
        <taxon>Metazoa</taxon>
        <taxon>Ecdysozoa</taxon>
        <taxon>Nematoda</taxon>
        <taxon>Chromadorea</taxon>
        <taxon>Rhabditida</taxon>
        <taxon>Rhabditina</taxon>
        <taxon>Diplogasteromorpha</taxon>
        <taxon>Diplogasteroidea</taxon>
        <taxon>Neodiplogasteridae</taxon>
        <taxon>Pristionchus</taxon>
    </lineage>
</organism>
<feature type="non-terminal residue" evidence="1">
    <location>
        <position position="74"/>
    </location>
</feature>